<dbReference type="Pfam" id="PF04438">
    <property type="entry name" value="zf-HIT"/>
    <property type="match status" value="1"/>
</dbReference>
<dbReference type="PROSITE" id="PS51083">
    <property type="entry name" value="ZF_HIT"/>
    <property type="match status" value="1"/>
</dbReference>
<evidence type="ECO:0000256" key="1">
    <source>
        <dbReference type="PROSITE-ProRule" id="PRU00453"/>
    </source>
</evidence>
<proteinExistence type="predicted"/>
<keyword evidence="1" id="KW-0863">Zinc-finger</keyword>
<dbReference type="SUPFAM" id="SSF144232">
    <property type="entry name" value="HIT/MYND zinc finger-like"/>
    <property type="match status" value="1"/>
</dbReference>
<dbReference type="OrthoDB" id="18412at2759"/>
<organism evidence="3 4">
    <name type="scientific">Bremia lactucae</name>
    <name type="common">Lettuce downy mildew</name>
    <dbReference type="NCBI Taxonomy" id="4779"/>
    <lineage>
        <taxon>Eukaryota</taxon>
        <taxon>Sar</taxon>
        <taxon>Stramenopiles</taxon>
        <taxon>Oomycota</taxon>
        <taxon>Peronosporomycetes</taxon>
        <taxon>Peronosporales</taxon>
        <taxon>Peronosporaceae</taxon>
        <taxon>Bremia</taxon>
    </lineage>
</organism>
<keyword evidence="4" id="KW-1185">Reference proteome</keyword>
<dbReference type="InterPro" id="IPR039646">
    <property type="entry name" value="ZNHIT2"/>
</dbReference>
<dbReference type="GO" id="GO:0008270">
    <property type="term" value="F:zinc ion binding"/>
    <property type="evidence" value="ECO:0007669"/>
    <property type="project" value="UniProtKB-UniRule"/>
</dbReference>
<dbReference type="CDD" id="cd23024">
    <property type="entry name" value="zf-HIT_ZNHIT2-3"/>
    <property type="match status" value="1"/>
</dbReference>
<evidence type="ECO:0000313" key="4">
    <source>
        <dbReference type="Proteomes" id="UP000294530"/>
    </source>
</evidence>
<dbReference type="AlphaFoldDB" id="A0A976IJT3"/>
<keyword evidence="1" id="KW-0862">Zinc</keyword>
<sequence>MKLLPIRLGTVRTSVKPSVNVSVSHLPAECPSISNASLVRVCRVCTTREARYTCPRCNIPYCSVGCYAPHGQDCTEQFYENHVRNEMQLSSKAREKDTGKQEKNIQELLKRVQEFHNKHQQLTNGQNNEEALALRMQELVVLEKSGQLTLESLTLEERKKFLGEVADGRLGKLVELWSPWWLVDDRKYRNGTSVRRHQLIFEEIDRDKIEYESIGVKPSVLYPVGLFTTSDAQHLPTNISTLLPHGKQPSPCLGYHLIEMLWTYALVLRYFNGDYKQDTTEAAFLLLDYCRVLSEDARYESLEHVCFACLEKQNTEGFNANLVALEDTQHILRSNVFLLDAISDIQALLQQCLQELARGGKAPKEGKAALKKLAAVQKKVTFYLTWAYHTPIEDFQALAVEIEVYRNDRKLLHARN</sequence>
<dbReference type="RefSeq" id="XP_067822611.1">
    <property type="nucleotide sequence ID" value="XM_067962349.1"/>
</dbReference>
<reference evidence="3 4" key="1">
    <citation type="journal article" date="2021" name="Genome Biol.">
        <title>AFLAP: assembly-free linkage analysis pipeline using k-mers from genome sequencing data.</title>
        <authorList>
            <person name="Fletcher K."/>
            <person name="Zhang L."/>
            <person name="Gil J."/>
            <person name="Han R."/>
            <person name="Cavanaugh K."/>
            <person name="Michelmore R."/>
        </authorList>
    </citation>
    <scope>NUCLEOTIDE SEQUENCE [LARGE SCALE GENOMIC DNA]</scope>
    <source>
        <strain evidence="3 4">SF5</strain>
    </source>
</reference>
<dbReference type="PANTHER" id="PTHR15555">
    <property type="entry name" value="ZINC FINGER HIT DOMAIN CONTAINING PROTEIN 2 PROTEIN FON -RELATED"/>
    <property type="match status" value="1"/>
</dbReference>
<dbReference type="Proteomes" id="UP000294530">
    <property type="component" value="Unassembled WGS sequence"/>
</dbReference>
<dbReference type="EMBL" id="SHOA02000001">
    <property type="protein sequence ID" value="TDH73112.1"/>
    <property type="molecule type" value="Genomic_DNA"/>
</dbReference>
<dbReference type="KEGG" id="blac:94348020"/>
<name>A0A976IJT3_BRELC</name>
<keyword evidence="1" id="KW-0479">Metal-binding</keyword>
<dbReference type="InterPro" id="IPR007529">
    <property type="entry name" value="Znf_HIT"/>
</dbReference>
<protein>
    <recommendedName>
        <fullName evidence="2">HIT-type domain-containing protein</fullName>
    </recommendedName>
</protein>
<dbReference type="Gene3D" id="3.30.60.190">
    <property type="match status" value="1"/>
</dbReference>
<accession>A0A976IJT3</accession>
<evidence type="ECO:0000313" key="3">
    <source>
        <dbReference type="EMBL" id="TDH73112.1"/>
    </source>
</evidence>
<comment type="caution">
    <text evidence="3">The sequence shown here is derived from an EMBL/GenBank/DDBJ whole genome shotgun (WGS) entry which is preliminary data.</text>
</comment>
<feature type="domain" description="HIT-type" evidence="2">
    <location>
        <begin position="42"/>
        <end position="74"/>
    </location>
</feature>
<evidence type="ECO:0000259" key="2">
    <source>
        <dbReference type="PROSITE" id="PS51083"/>
    </source>
</evidence>
<gene>
    <name evidence="3" type="ORF">CCR75_004263</name>
</gene>
<dbReference type="PANTHER" id="PTHR15555:SF0">
    <property type="entry name" value="ZINC FINGER HIT DOMAIN-CONTAINING PROTEIN 2"/>
    <property type="match status" value="1"/>
</dbReference>
<dbReference type="GeneID" id="94348020"/>